<dbReference type="InterPro" id="IPR016032">
    <property type="entry name" value="Sig_transdc_resp-reg_C-effctor"/>
</dbReference>
<organism evidence="9 10">
    <name type="scientific">Alkalisalibacterium limincola</name>
    <dbReference type="NCBI Taxonomy" id="2699169"/>
    <lineage>
        <taxon>Bacteria</taxon>
        <taxon>Pseudomonadati</taxon>
        <taxon>Pseudomonadota</taxon>
        <taxon>Gammaproteobacteria</taxon>
        <taxon>Lysobacterales</taxon>
        <taxon>Lysobacteraceae</taxon>
        <taxon>Alkalisalibacterium</taxon>
    </lineage>
</organism>
<evidence type="ECO:0000256" key="6">
    <source>
        <dbReference type="PROSITE-ProRule" id="PRU00169"/>
    </source>
</evidence>
<dbReference type="CDD" id="cd17535">
    <property type="entry name" value="REC_NarL-like"/>
    <property type="match status" value="1"/>
</dbReference>
<protein>
    <submittedName>
        <fullName evidence="9">Response regulator</fullName>
    </submittedName>
</protein>
<evidence type="ECO:0000256" key="3">
    <source>
        <dbReference type="ARBA" id="ARBA00023015"/>
    </source>
</evidence>
<comment type="caution">
    <text evidence="9">The sequence shown here is derived from an EMBL/GenBank/DDBJ whole genome shotgun (WGS) entry which is preliminary data.</text>
</comment>
<evidence type="ECO:0000259" key="7">
    <source>
        <dbReference type="PROSITE" id="PS50043"/>
    </source>
</evidence>
<dbReference type="SMART" id="SM00421">
    <property type="entry name" value="HTH_LUXR"/>
    <property type="match status" value="1"/>
</dbReference>
<reference evidence="9 10" key="1">
    <citation type="submission" date="2019-08" db="EMBL/GenBank/DDBJ databases">
        <authorList>
            <person name="Karlyshev A.V."/>
        </authorList>
    </citation>
    <scope>NUCLEOTIDE SEQUENCE [LARGE SCALE GENOMIC DNA]</scope>
    <source>
        <strain evidence="9 10">Alg18-2.2</strain>
    </source>
</reference>
<dbReference type="Pfam" id="PF00196">
    <property type="entry name" value="GerE"/>
    <property type="match status" value="1"/>
</dbReference>
<evidence type="ECO:0000313" key="10">
    <source>
        <dbReference type="Proteomes" id="UP000321248"/>
    </source>
</evidence>
<dbReference type="SMART" id="SM00448">
    <property type="entry name" value="REC"/>
    <property type="match status" value="1"/>
</dbReference>
<dbReference type="InterPro" id="IPR001789">
    <property type="entry name" value="Sig_transdc_resp-reg_receiver"/>
</dbReference>
<evidence type="ECO:0000256" key="4">
    <source>
        <dbReference type="ARBA" id="ARBA00023125"/>
    </source>
</evidence>
<keyword evidence="4" id="KW-0238">DNA-binding</keyword>
<dbReference type="PROSITE" id="PS50043">
    <property type="entry name" value="HTH_LUXR_2"/>
    <property type="match status" value="1"/>
</dbReference>
<keyword evidence="5" id="KW-0804">Transcription</keyword>
<proteinExistence type="predicted"/>
<dbReference type="EMBL" id="VRTS01000003">
    <property type="protein sequence ID" value="TXK64447.1"/>
    <property type="molecule type" value="Genomic_DNA"/>
</dbReference>
<evidence type="ECO:0000313" key="9">
    <source>
        <dbReference type="EMBL" id="TXK64447.1"/>
    </source>
</evidence>
<dbReference type="InterPro" id="IPR000792">
    <property type="entry name" value="Tscrpt_reg_LuxR_C"/>
</dbReference>
<gene>
    <name evidence="9" type="ORF">FU658_06025</name>
</gene>
<dbReference type="Proteomes" id="UP000321248">
    <property type="component" value="Unassembled WGS sequence"/>
</dbReference>
<dbReference type="Gene3D" id="3.40.50.2300">
    <property type="match status" value="1"/>
</dbReference>
<sequence length="215" mass="23386">MIRVFILDDHALVRTGLRMILAGQVDVDVVGEASSGEEGLPMIRQLKPDVVLCDLHLPGVSGLEITERIVRGAMDTKVIIVSVQEDGPLPQRLLAAGASGYLGKACGADELLRAVRDVAHGRRYVASDLAQRMALGVVNGTASPFEALSPRETEIAMMLCQGKRMDDIAERLSLSPKTVATHKYRLFNKLEIRDNVSLLRLASQYGLVEATQQAR</sequence>
<feature type="domain" description="Response regulatory" evidence="8">
    <location>
        <begin position="3"/>
        <end position="119"/>
    </location>
</feature>
<dbReference type="InterPro" id="IPR011006">
    <property type="entry name" value="CheY-like_superfamily"/>
</dbReference>
<dbReference type="GO" id="GO:0003677">
    <property type="term" value="F:DNA binding"/>
    <property type="evidence" value="ECO:0007669"/>
    <property type="project" value="UniProtKB-KW"/>
</dbReference>
<feature type="domain" description="HTH luxR-type" evidence="7">
    <location>
        <begin position="141"/>
        <end position="206"/>
    </location>
</feature>
<dbReference type="PRINTS" id="PR00038">
    <property type="entry name" value="HTHLUXR"/>
</dbReference>
<dbReference type="RefSeq" id="WP_147891259.1">
    <property type="nucleotide sequence ID" value="NZ_VRTS01000003.1"/>
</dbReference>
<dbReference type="GO" id="GO:0000160">
    <property type="term" value="P:phosphorelay signal transduction system"/>
    <property type="evidence" value="ECO:0007669"/>
    <property type="project" value="UniProtKB-KW"/>
</dbReference>
<dbReference type="CDD" id="cd06170">
    <property type="entry name" value="LuxR_C_like"/>
    <property type="match status" value="1"/>
</dbReference>
<dbReference type="AlphaFoldDB" id="A0A5C8KYK7"/>
<keyword evidence="10" id="KW-1185">Reference proteome</keyword>
<dbReference type="PANTHER" id="PTHR43214:SF3">
    <property type="entry name" value="RESPONSE REGULATOR UVRY"/>
    <property type="match status" value="1"/>
</dbReference>
<dbReference type="Pfam" id="PF00072">
    <property type="entry name" value="Response_reg"/>
    <property type="match status" value="1"/>
</dbReference>
<dbReference type="InterPro" id="IPR058245">
    <property type="entry name" value="NreC/VraR/RcsB-like_REC"/>
</dbReference>
<keyword evidence="1 6" id="KW-0597">Phosphoprotein</keyword>
<dbReference type="GO" id="GO:0006355">
    <property type="term" value="P:regulation of DNA-templated transcription"/>
    <property type="evidence" value="ECO:0007669"/>
    <property type="project" value="InterPro"/>
</dbReference>
<keyword evidence="2" id="KW-0902">Two-component regulatory system</keyword>
<evidence type="ECO:0000256" key="5">
    <source>
        <dbReference type="ARBA" id="ARBA00023163"/>
    </source>
</evidence>
<evidence type="ECO:0000259" key="8">
    <source>
        <dbReference type="PROSITE" id="PS50110"/>
    </source>
</evidence>
<dbReference type="PROSITE" id="PS50110">
    <property type="entry name" value="RESPONSE_REGULATORY"/>
    <property type="match status" value="1"/>
</dbReference>
<evidence type="ECO:0000256" key="2">
    <source>
        <dbReference type="ARBA" id="ARBA00023012"/>
    </source>
</evidence>
<keyword evidence="3" id="KW-0805">Transcription regulation</keyword>
<feature type="modified residue" description="4-aspartylphosphate" evidence="6">
    <location>
        <position position="54"/>
    </location>
</feature>
<dbReference type="InterPro" id="IPR039420">
    <property type="entry name" value="WalR-like"/>
</dbReference>
<evidence type="ECO:0000256" key="1">
    <source>
        <dbReference type="ARBA" id="ARBA00022553"/>
    </source>
</evidence>
<name>A0A5C8KYK7_9GAMM</name>
<accession>A0A5C8KYK7</accession>
<dbReference type="SUPFAM" id="SSF46894">
    <property type="entry name" value="C-terminal effector domain of the bipartite response regulators"/>
    <property type="match status" value="1"/>
</dbReference>
<dbReference type="OrthoDB" id="9796655at2"/>
<dbReference type="PANTHER" id="PTHR43214">
    <property type="entry name" value="TWO-COMPONENT RESPONSE REGULATOR"/>
    <property type="match status" value="1"/>
</dbReference>
<dbReference type="SUPFAM" id="SSF52172">
    <property type="entry name" value="CheY-like"/>
    <property type="match status" value="1"/>
</dbReference>